<reference evidence="1 2" key="1">
    <citation type="journal article" date="2014" name="Antonie Van Leeuwenhoek">
        <title>Fictibacillus enclensis sp. nov., isolated from marine sediment.</title>
        <authorList>
            <person name="Dastager S.G."/>
            <person name="Mawlankar R."/>
            <person name="Srinivasan K."/>
            <person name="Tang S.K."/>
            <person name="Lee J.C."/>
            <person name="Ramana V.V."/>
            <person name="Shouche Y.S."/>
        </authorList>
    </citation>
    <scope>NUCLEOTIDE SEQUENCE [LARGE SCALE GENOMIC DNA]</scope>
    <source>
        <strain evidence="1 2">NIO-1003</strain>
    </source>
</reference>
<dbReference type="OrthoDB" id="5951715at2"/>
<accession>A0A0V8IUM9</accession>
<dbReference type="EMBL" id="LNQN01000009">
    <property type="protein sequence ID" value="KSU78477.1"/>
    <property type="molecule type" value="Genomic_DNA"/>
</dbReference>
<sequence>MGKGSRIHSKLTTNHCFSLEIHWIKKHDFLQKGCTVKGNCQQRFTNSGRSLKTSITSTNAKLITLTYKINGEKVSYSVPVDYSACNFGGERPWFRCPNINCKKRVGTLFLRGQYFLCRHCHGLAYKTQMMSQQFRLLEKAQKVRGKLGGDLSTLSPFPAKPKGMHWNTYYNLKSKAMRNEDKMWGVTEMQVF</sequence>
<dbReference type="Proteomes" id="UP000054099">
    <property type="component" value="Unassembled WGS sequence"/>
</dbReference>
<protein>
    <submittedName>
        <fullName evidence="1">Uncharacterized protein</fullName>
    </submittedName>
</protein>
<evidence type="ECO:0000313" key="2">
    <source>
        <dbReference type="Proteomes" id="UP000054099"/>
    </source>
</evidence>
<proteinExistence type="predicted"/>
<dbReference type="AlphaFoldDB" id="A0A0V8IUM9"/>
<organism evidence="1 2">
    <name type="scientific">Fictibacillus enclensis</name>
    <dbReference type="NCBI Taxonomy" id="1017270"/>
    <lineage>
        <taxon>Bacteria</taxon>
        <taxon>Bacillati</taxon>
        <taxon>Bacillota</taxon>
        <taxon>Bacilli</taxon>
        <taxon>Bacillales</taxon>
        <taxon>Fictibacillaceae</taxon>
        <taxon>Fictibacillus</taxon>
    </lineage>
</organism>
<name>A0A0V8IUM9_9BACL</name>
<evidence type="ECO:0000313" key="1">
    <source>
        <dbReference type="EMBL" id="KSU78477.1"/>
    </source>
</evidence>
<keyword evidence="2" id="KW-1185">Reference proteome</keyword>
<gene>
    <name evidence="1" type="ORF">AS030_21870</name>
</gene>
<dbReference type="RefSeq" id="WP_061975745.1">
    <property type="nucleotide sequence ID" value="NZ_FMAV01000007.1"/>
</dbReference>
<comment type="caution">
    <text evidence="1">The sequence shown here is derived from an EMBL/GenBank/DDBJ whole genome shotgun (WGS) entry which is preliminary data.</text>
</comment>